<dbReference type="Proteomes" id="UP001231924">
    <property type="component" value="Unassembled WGS sequence"/>
</dbReference>
<name>A0ABT7MHR2_9PSEU</name>
<gene>
    <name evidence="2" type="ORF">QRT03_26150</name>
</gene>
<proteinExistence type="predicted"/>
<sequence length="71" mass="8010">MTTDTAAALPPLLTLDQLAKHLDFSYEQVRGLVRKQTFGPKDQLPKLGRSYRIPRHRVEAYCRGDLEGAKA</sequence>
<evidence type="ECO:0000313" key="2">
    <source>
        <dbReference type="EMBL" id="MDL5159477.1"/>
    </source>
</evidence>
<reference evidence="2 3" key="1">
    <citation type="submission" date="2023-06" db="EMBL/GenBank/DDBJ databases">
        <title>Actinomycetospora Odt1-22.</title>
        <authorList>
            <person name="Supong K."/>
        </authorList>
    </citation>
    <scope>NUCLEOTIDE SEQUENCE [LARGE SCALE GENOMIC DNA]</scope>
    <source>
        <strain evidence="2 3">Odt1-22</strain>
    </source>
</reference>
<dbReference type="InterPro" id="IPR041657">
    <property type="entry name" value="HTH_17"/>
</dbReference>
<keyword evidence="3" id="KW-1185">Reference proteome</keyword>
<protein>
    <submittedName>
        <fullName evidence="2">Helix-turn-helix domain-containing protein</fullName>
    </submittedName>
</protein>
<organism evidence="2 3">
    <name type="scientific">Actinomycetospora termitidis</name>
    <dbReference type="NCBI Taxonomy" id="3053470"/>
    <lineage>
        <taxon>Bacteria</taxon>
        <taxon>Bacillati</taxon>
        <taxon>Actinomycetota</taxon>
        <taxon>Actinomycetes</taxon>
        <taxon>Pseudonocardiales</taxon>
        <taxon>Pseudonocardiaceae</taxon>
        <taxon>Actinomycetospora</taxon>
    </lineage>
</organism>
<accession>A0ABT7MHR2</accession>
<dbReference type="Pfam" id="PF12728">
    <property type="entry name" value="HTH_17"/>
    <property type="match status" value="1"/>
</dbReference>
<feature type="domain" description="Helix-turn-helix" evidence="1">
    <location>
        <begin position="12"/>
        <end position="61"/>
    </location>
</feature>
<comment type="caution">
    <text evidence="2">The sequence shown here is derived from an EMBL/GenBank/DDBJ whole genome shotgun (WGS) entry which is preliminary data.</text>
</comment>
<evidence type="ECO:0000259" key="1">
    <source>
        <dbReference type="Pfam" id="PF12728"/>
    </source>
</evidence>
<dbReference type="RefSeq" id="WP_286056071.1">
    <property type="nucleotide sequence ID" value="NZ_JASVWF010000007.1"/>
</dbReference>
<dbReference type="EMBL" id="JASVWF010000007">
    <property type="protein sequence ID" value="MDL5159477.1"/>
    <property type="molecule type" value="Genomic_DNA"/>
</dbReference>
<evidence type="ECO:0000313" key="3">
    <source>
        <dbReference type="Proteomes" id="UP001231924"/>
    </source>
</evidence>